<evidence type="ECO:0000313" key="9">
    <source>
        <dbReference type="EMBL" id="CCO66364.1"/>
    </source>
</evidence>
<reference evidence="9 10" key="1">
    <citation type="submission" date="2011-10" db="EMBL/GenBank/DDBJ databases">
        <authorList>
            <person name="Genoscope - CEA"/>
        </authorList>
    </citation>
    <scope>NUCLEOTIDE SEQUENCE [LARGE SCALE GENOMIC DNA]</scope>
    <source>
        <strain evidence="9 10">RCC 1105</strain>
    </source>
</reference>
<dbReference type="Proteomes" id="UP000198341">
    <property type="component" value="Chromosome 7"/>
</dbReference>
<keyword evidence="10" id="KW-1185">Reference proteome</keyword>
<evidence type="ECO:0000256" key="1">
    <source>
        <dbReference type="ARBA" id="ARBA00004141"/>
    </source>
</evidence>
<dbReference type="Gene3D" id="1.20.1510.10">
    <property type="entry name" value="Cation efflux protein transmembrane domain"/>
    <property type="match status" value="1"/>
</dbReference>
<protein>
    <submittedName>
        <fullName evidence="9">Cation diffusion facilitator family transporter</fullName>
    </submittedName>
</protein>
<name>K8FI18_9CHLO</name>
<dbReference type="OrthoDB" id="435980at2759"/>
<dbReference type="Gene3D" id="3.30.70.1350">
    <property type="entry name" value="Cation efflux protein, cytoplasmic domain"/>
    <property type="match status" value="1"/>
</dbReference>
<dbReference type="KEGG" id="bpg:Bathy07g02320"/>
<proteinExistence type="inferred from homology"/>
<dbReference type="FunFam" id="1.20.1510.10:FF:000006">
    <property type="entry name" value="Divalent cation efflux transporter"/>
    <property type="match status" value="1"/>
</dbReference>
<feature type="transmembrane region" description="Helical" evidence="7">
    <location>
        <begin position="90"/>
        <end position="115"/>
    </location>
</feature>
<accession>K8FI18</accession>
<gene>
    <name evidence="9" type="ORF">Bathy07g02320</name>
</gene>
<dbReference type="InterPro" id="IPR036837">
    <property type="entry name" value="Cation_efflux_CTD_sf"/>
</dbReference>
<dbReference type="AlphaFoldDB" id="K8FI18"/>
<evidence type="ECO:0000256" key="4">
    <source>
        <dbReference type="ARBA" id="ARBA00022692"/>
    </source>
</evidence>
<keyword evidence="5 7" id="KW-1133">Transmembrane helix</keyword>
<keyword evidence="3" id="KW-0813">Transport</keyword>
<dbReference type="STRING" id="41875.K8FI18"/>
<evidence type="ECO:0000313" key="10">
    <source>
        <dbReference type="Proteomes" id="UP000198341"/>
    </source>
</evidence>
<keyword evidence="6 7" id="KW-0472">Membrane</keyword>
<dbReference type="SUPFAM" id="SSF161111">
    <property type="entry name" value="Cation efflux protein transmembrane domain-like"/>
    <property type="match status" value="1"/>
</dbReference>
<dbReference type="eggNOG" id="KOG1485">
    <property type="taxonomic scope" value="Eukaryota"/>
</dbReference>
<dbReference type="GO" id="GO:0008324">
    <property type="term" value="F:monoatomic cation transmembrane transporter activity"/>
    <property type="evidence" value="ECO:0007669"/>
    <property type="project" value="InterPro"/>
</dbReference>
<feature type="transmembrane region" description="Helical" evidence="7">
    <location>
        <begin position="163"/>
        <end position="183"/>
    </location>
</feature>
<comment type="subcellular location">
    <subcellularLocation>
        <location evidence="1">Membrane</location>
        <topology evidence="1">Multi-pass membrane protein</topology>
    </subcellularLocation>
</comment>
<dbReference type="PANTHER" id="PTHR43840:SF15">
    <property type="entry name" value="MITOCHONDRIAL METAL TRANSPORTER 1-RELATED"/>
    <property type="match status" value="1"/>
</dbReference>
<comment type="similarity">
    <text evidence="2">Belongs to the cation diffusion facilitator (CDF) transporter (TC 2.A.4) family.</text>
</comment>
<dbReference type="InterPro" id="IPR050291">
    <property type="entry name" value="CDF_Transporter"/>
</dbReference>
<dbReference type="InterPro" id="IPR027469">
    <property type="entry name" value="Cation_efflux_TMD_sf"/>
</dbReference>
<evidence type="ECO:0000256" key="2">
    <source>
        <dbReference type="ARBA" id="ARBA00008114"/>
    </source>
</evidence>
<sequence length="421" mass="46065">MPTHQVLRSPLTSPRSTKITSGHDFASTTFEHTASGNDLIRIGHASQQFEDKHAHAIRRKQTCLEQYCIPPDALLGDHGPEVSDAEYYRAVVWTTIVGTVVNVVLVFVKFIAGILWNSQALLADAVHSLMDVFTDFVTLVAARIAAKPADEKFPYGYGKLESIAAVWVSVCLVFSAGGMFWYVCEKLVSEYEIEFMNLTGRGRADGQEEKEDGLVSVEAISVAIASVLAKEATFQFTMRIGKRLQSQVLVANAWHHRSDALGSVAALVGVVGAVYGYPIMDKLAAIFVCALLGKVGIEVGWEAVKTLADTNCAEEIDERVREIVRNECGEDTHVSGLRARMNGRKLSVDFFLAFLRKGITTEEVIGKMQAARERVLEEIPELGEVVIQLRDSEEQEYLRSQGGSGGGGFTWFTRGKSGGGL</sequence>
<dbReference type="GeneID" id="19014721"/>
<dbReference type="RefSeq" id="XP_007512276.1">
    <property type="nucleotide sequence ID" value="XM_007512214.1"/>
</dbReference>
<evidence type="ECO:0000259" key="8">
    <source>
        <dbReference type="Pfam" id="PF01545"/>
    </source>
</evidence>
<feature type="domain" description="Cation efflux protein transmembrane" evidence="8">
    <location>
        <begin position="96"/>
        <end position="307"/>
    </location>
</feature>
<keyword evidence="4 7" id="KW-0812">Transmembrane</keyword>
<dbReference type="PANTHER" id="PTHR43840">
    <property type="entry name" value="MITOCHONDRIAL METAL TRANSPORTER 1-RELATED"/>
    <property type="match status" value="1"/>
</dbReference>
<dbReference type="EMBL" id="FO082272">
    <property type="protein sequence ID" value="CCO66364.1"/>
    <property type="molecule type" value="Genomic_DNA"/>
</dbReference>
<dbReference type="NCBIfam" id="TIGR01297">
    <property type="entry name" value="CDF"/>
    <property type="match status" value="1"/>
</dbReference>
<evidence type="ECO:0000256" key="3">
    <source>
        <dbReference type="ARBA" id="ARBA00022448"/>
    </source>
</evidence>
<evidence type="ECO:0000256" key="7">
    <source>
        <dbReference type="SAM" id="Phobius"/>
    </source>
</evidence>
<dbReference type="InterPro" id="IPR058533">
    <property type="entry name" value="Cation_efflux_TM"/>
</dbReference>
<dbReference type="Pfam" id="PF01545">
    <property type="entry name" value="Cation_efflux"/>
    <property type="match status" value="1"/>
</dbReference>
<dbReference type="GO" id="GO:0016020">
    <property type="term" value="C:membrane"/>
    <property type="evidence" value="ECO:0007669"/>
    <property type="project" value="UniProtKB-SubCell"/>
</dbReference>
<organism evidence="9 10">
    <name type="scientific">Bathycoccus prasinos</name>
    <dbReference type="NCBI Taxonomy" id="41875"/>
    <lineage>
        <taxon>Eukaryota</taxon>
        <taxon>Viridiplantae</taxon>
        <taxon>Chlorophyta</taxon>
        <taxon>Mamiellophyceae</taxon>
        <taxon>Mamiellales</taxon>
        <taxon>Bathycoccaceae</taxon>
        <taxon>Bathycoccus</taxon>
    </lineage>
</organism>
<dbReference type="InterPro" id="IPR002524">
    <property type="entry name" value="Cation_efflux"/>
</dbReference>
<evidence type="ECO:0000256" key="6">
    <source>
        <dbReference type="ARBA" id="ARBA00023136"/>
    </source>
</evidence>
<evidence type="ECO:0000256" key="5">
    <source>
        <dbReference type="ARBA" id="ARBA00022989"/>
    </source>
</evidence>